<dbReference type="SUPFAM" id="SSF56747">
    <property type="entry name" value="Prim-pol domain"/>
    <property type="match status" value="1"/>
</dbReference>
<feature type="domain" description="DNA primase/polymerase bifunctional N-terminal" evidence="1">
    <location>
        <begin position="15"/>
        <end position="183"/>
    </location>
</feature>
<accession>A0A9E7E1U2</accession>
<keyword evidence="3" id="KW-1185">Reference proteome</keyword>
<protein>
    <submittedName>
        <fullName evidence="2">Primase/polymerase</fullName>
    </submittedName>
</protein>
<evidence type="ECO:0000259" key="1">
    <source>
        <dbReference type="SMART" id="SM00943"/>
    </source>
</evidence>
<dbReference type="InterPro" id="IPR045455">
    <property type="entry name" value="NrS-1_pol-like_helicase"/>
</dbReference>
<dbReference type="EMBL" id="ON189047">
    <property type="protein sequence ID" value="URA07193.1"/>
    <property type="molecule type" value="Genomic_DNA"/>
</dbReference>
<dbReference type="Gene3D" id="3.40.50.300">
    <property type="entry name" value="P-loop containing nucleotide triphosphate hydrolases"/>
    <property type="match status" value="1"/>
</dbReference>
<dbReference type="Pfam" id="PF09250">
    <property type="entry name" value="Prim-Pol"/>
    <property type="match status" value="1"/>
</dbReference>
<gene>
    <name evidence="2" type="ORF">Mallos_BL60085</name>
</gene>
<dbReference type="Pfam" id="PF19263">
    <property type="entry name" value="DUF5906"/>
    <property type="match status" value="1"/>
</dbReference>
<dbReference type="Pfam" id="PF08707">
    <property type="entry name" value="PriCT_2"/>
    <property type="match status" value="1"/>
</dbReference>
<dbReference type="CDD" id="cd04859">
    <property type="entry name" value="Prim_Pol"/>
    <property type="match status" value="1"/>
</dbReference>
<dbReference type="SUPFAM" id="SSF52540">
    <property type="entry name" value="P-loop containing nucleoside triphosphate hydrolases"/>
    <property type="match status" value="1"/>
</dbReference>
<sequence>MSSSTSNKRPRVYDMRTYIESGLQLIPLHVWNAVDAKKRPRGKTPRDGAWQAREYDSHGVLALVERDGINAGIRLPASIMVLDVDPRNFPEGRDSLAELVKDVGLDLGTAPHTITGSGGHHYWFTKPSDVSLLDSLEDYQGVEFKSLGRQVVAAGSVHPNGSHYAWDDLAPALDEMPELPASLLRLIRRPTRAHGEAAGLGELTPEMLAETLEQLDAEDFQDHDEWRDLMMACHHATNGEGRQEFIEWSTQDAKYQDDGWIIGRRWDSLHATSSKGGRPVTIKFLHKVVQAAGGEVARIQPEDDFEIYEDPSELGHGVDDAVLREEPKSVGKDAVMDEMNEQHCVVMEGGKFRIFTEKMDPVLKRPFFQRSTKEDFENLYCNQLVEFGDKLVTKSSMWIRSAQRRQYDGIIFDPERNHDGWLNLWRGWAVQPRKGDWSLMQQLVLEVLVDGDKAHYEYVMDWLAYMVQHPSRAAEVAMCFKGEKGTGKGTLGRAAAALAGSHGLHISSPEHLVGRFNSHLQNCICLFADEAFWAGDKAGEAKLKQLVTEPTIAYEGKGRDAVMGKNHVHIMMAANGDWVVPAGLDGERRFAVFQVNSKRRGDKPFFSAINKQMYHDGGLEAMLYDLLLRPIGSWAPRDNVPATKALVEQKVMTMDDVERWWYNKLLEGMLPNARGQWHLEQVTAIKEHLRSDYLDFAKEQRVYRPADPVAFGMRLNKLLSGEMVNTQVKPDDTDYTVKVDRNGRASASKLPPLARCRELMELRFGSTVVWPADDYTGSDD</sequence>
<evidence type="ECO:0000313" key="3">
    <source>
        <dbReference type="Proteomes" id="UP001056460"/>
    </source>
</evidence>
<dbReference type="GO" id="GO:0016817">
    <property type="term" value="F:hydrolase activity, acting on acid anhydrides"/>
    <property type="evidence" value="ECO:0007669"/>
    <property type="project" value="InterPro"/>
</dbReference>
<evidence type="ECO:0000313" key="2">
    <source>
        <dbReference type="EMBL" id="URA07193.1"/>
    </source>
</evidence>
<dbReference type="InterPro" id="IPR015330">
    <property type="entry name" value="DNA_primase/pol_bifunc_N"/>
</dbReference>
<dbReference type="SMART" id="SM00943">
    <property type="entry name" value="Prim-Pol"/>
    <property type="match status" value="1"/>
</dbReference>
<dbReference type="InterPro" id="IPR027417">
    <property type="entry name" value="P-loop_NTPase"/>
</dbReference>
<reference evidence="2" key="1">
    <citation type="journal article" date="2022" name="Viruses">
        <title>Isolation of novel Xanthomonas phages for the plant pathogens X. translucens and X. campestris.</title>
        <authorList>
            <person name="Erdrich S.H."/>
            <person name="Sharma V."/>
            <person name="Schurr U."/>
            <person name="Arsova B."/>
            <person name="Frunzke J."/>
        </authorList>
    </citation>
    <scope>NUCLEOTIDE SEQUENCE</scope>
</reference>
<organism evidence="2 3">
    <name type="scientific">Xanthomonas phage Mallos</name>
    <dbReference type="NCBI Taxonomy" id="2939131"/>
    <lineage>
        <taxon>Viruses</taxon>
        <taxon>Duplodnaviria</taxon>
        <taxon>Heunggongvirae</taxon>
        <taxon>Uroviricota</taxon>
        <taxon>Caudoviricetes</taxon>
        <taxon>Mesyanzhinovviridae</taxon>
        <taxon>Bradleyvirinae</taxon>
        <taxon>Mallosvirus</taxon>
        <taxon>Mallosvirus mallos</taxon>
    </lineage>
</organism>
<dbReference type="InterPro" id="IPR014819">
    <property type="entry name" value="PriCT_2"/>
</dbReference>
<proteinExistence type="predicted"/>
<name>A0A9E7E1U2_9CAUD</name>
<dbReference type="Proteomes" id="UP001056460">
    <property type="component" value="Segment"/>
</dbReference>